<feature type="coiled-coil region" evidence="1">
    <location>
        <begin position="170"/>
        <end position="197"/>
    </location>
</feature>
<dbReference type="Gene3D" id="2.40.30.170">
    <property type="match status" value="1"/>
</dbReference>
<dbReference type="Proteomes" id="UP000268094">
    <property type="component" value="Unassembled WGS sequence"/>
</dbReference>
<dbReference type="RefSeq" id="WP_120543685.1">
    <property type="nucleotide sequence ID" value="NZ_RAVZ01000233.1"/>
</dbReference>
<accession>A0A3A8I9E1</accession>
<evidence type="ECO:0000259" key="3">
    <source>
        <dbReference type="Pfam" id="PF25917"/>
    </source>
</evidence>
<organism evidence="4 5">
    <name type="scientific">Corallococcus terminator</name>
    <dbReference type="NCBI Taxonomy" id="2316733"/>
    <lineage>
        <taxon>Bacteria</taxon>
        <taxon>Pseudomonadati</taxon>
        <taxon>Myxococcota</taxon>
        <taxon>Myxococcia</taxon>
        <taxon>Myxococcales</taxon>
        <taxon>Cystobacterineae</taxon>
        <taxon>Myxococcaceae</taxon>
        <taxon>Corallococcus</taxon>
    </lineage>
</organism>
<reference evidence="5" key="1">
    <citation type="submission" date="2018-09" db="EMBL/GenBank/DDBJ databases">
        <authorList>
            <person name="Livingstone P.G."/>
            <person name="Whitworth D.E."/>
        </authorList>
    </citation>
    <scope>NUCLEOTIDE SEQUENCE [LARGE SCALE GENOMIC DNA]</scope>
    <source>
        <strain evidence="5">CA054A</strain>
    </source>
</reference>
<dbReference type="OrthoDB" id="9811754at2"/>
<evidence type="ECO:0000256" key="1">
    <source>
        <dbReference type="SAM" id="Coils"/>
    </source>
</evidence>
<feature type="transmembrane region" description="Helical" evidence="2">
    <location>
        <begin position="31"/>
        <end position="52"/>
    </location>
</feature>
<comment type="caution">
    <text evidence="4">The sequence shown here is derived from an EMBL/GenBank/DDBJ whole genome shotgun (WGS) entry which is preliminary data.</text>
</comment>
<evidence type="ECO:0000256" key="2">
    <source>
        <dbReference type="SAM" id="Phobius"/>
    </source>
</evidence>
<dbReference type="PANTHER" id="PTHR30386:SF18">
    <property type="entry name" value="INNER MEMBRANE PROTEIN YIAV-RELATED"/>
    <property type="match status" value="1"/>
</dbReference>
<dbReference type="InterPro" id="IPR058625">
    <property type="entry name" value="MdtA-like_BSH"/>
</dbReference>
<evidence type="ECO:0000313" key="4">
    <source>
        <dbReference type="EMBL" id="RKG80089.1"/>
    </source>
</evidence>
<keyword evidence="5" id="KW-1185">Reference proteome</keyword>
<evidence type="ECO:0000313" key="5">
    <source>
        <dbReference type="Proteomes" id="UP000268094"/>
    </source>
</evidence>
<dbReference type="Gene3D" id="1.10.287.470">
    <property type="entry name" value="Helix hairpin bin"/>
    <property type="match status" value="1"/>
</dbReference>
<keyword evidence="2" id="KW-0812">Transmembrane</keyword>
<protein>
    <submittedName>
        <fullName evidence="4">HlyD family secretion protein</fullName>
    </submittedName>
</protein>
<dbReference type="InterPro" id="IPR050739">
    <property type="entry name" value="MFP"/>
</dbReference>
<dbReference type="AlphaFoldDB" id="A0A3A8I9E1"/>
<keyword evidence="1" id="KW-0175">Coiled coil</keyword>
<keyword evidence="2" id="KW-1133">Transmembrane helix</keyword>
<dbReference type="Pfam" id="PF25917">
    <property type="entry name" value="BSH_RND"/>
    <property type="match status" value="1"/>
</dbReference>
<feature type="transmembrane region" description="Helical" evidence="2">
    <location>
        <begin position="6"/>
        <end position="24"/>
    </location>
</feature>
<dbReference type="Gene3D" id="2.40.50.100">
    <property type="match status" value="1"/>
</dbReference>
<name>A0A3A8I9E1_9BACT</name>
<dbReference type="PANTHER" id="PTHR30386">
    <property type="entry name" value="MEMBRANE FUSION SUBUNIT OF EMRAB-TOLC MULTIDRUG EFFLUX PUMP"/>
    <property type="match status" value="1"/>
</dbReference>
<gene>
    <name evidence="4" type="ORF">D7V88_27995</name>
</gene>
<proteinExistence type="predicted"/>
<feature type="domain" description="Multidrug resistance protein MdtA-like barrel-sandwich hybrid" evidence="3">
    <location>
        <begin position="64"/>
        <end position="257"/>
    </location>
</feature>
<keyword evidence="2" id="KW-0472">Membrane</keyword>
<sequence>MELLLLLVYAFIVWLLFFKFKLLPWTFVSQVIVVTLPVIGIAVLLLLANVYAPSSSDARVMNYVVQVVPRVSGRVIEVPVQPNSSVKKGDVLFRIDPESSRLEVEGMRAKVKELEAKVAGARAIERQLILERKTAQGRRASVAARLDLVRRRIRQHTVLVSSGAGNQFDLQEVQSEARNLEGELAAANAAVGQATQKLEARTEDGTLVDLAQAEAGEQQARATLADAEWRLKETVTYAPADGTVVNLQLRAGSYAAALPITPVMSFVEDEQYVIAYFNQNELHQVRPGNEAEVTLLTFPNRIIKCRVESVVWATGQGQLPVSGVVPETGFQTPPPGRYAVKLAVEHAEDDVILPAGAHGHAAIYTDAVHPVHVLRKVILRVGTKLDWLILKLH</sequence>
<dbReference type="EMBL" id="RAVZ01000233">
    <property type="protein sequence ID" value="RKG80089.1"/>
    <property type="molecule type" value="Genomic_DNA"/>
</dbReference>
<dbReference type="SUPFAM" id="SSF111369">
    <property type="entry name" value="HlyD-like secretion proteins"/>
    <property type="match status" value="2"/>
</dbReference>